<reference evidence="8 9" key="1">
    <citation type="submission" date="2021-02" db="EMBL/GenBank/DDBJ databases">
        <title>Plant Genome Project.</title>
        <authorList>
            <person name="Zhang R.-G."/>
        </authorList>
    </citation>
    <scope>NUCLEOTIDE SEQUENCE [LARGE SCALE GENOMIC DNA]</scope>
    <source>
        <tissue evidence="8">Leaves</tissue>
    </source>
</reference>
<evidence type="ECO:0000256" key="4">
    <source>
        <dbReference type="ARBA" id="ARBA00023163"/>
    </source>
</evidence>
<protein>
    <recommendedName>
        <fullName evidence="7">WRKY domain-containing protein</fullName>
    </recommendedName>
</protein>
<keyword evidence="3" id="KW-0238">DNA-binding</keyword>
<comment type="caution">
    <text evidence="8">The sequence shown here is derived from an EMBL/GenBank/DDBJ whole genome shotgun (WGS) entry which is preliminary data.</text>
</comment>
<keyword evidence="4" id="KW-0804">Transcription</keyword>
<feature type="domain" description="WRKY" evidence="7">
    <location>
        <begin position="153"/>
        <end position="216"/>
    </location>
</feature>
<dbReference type="Proteomes" id="UP000827721">
    <property type="component" value="Unassembled WGS sequence"/>
</dbReference>
<dbReference type="PANTHER" id="PTHR32096">
    <property type="entry name" value="WRKY TRANSCRIPTION FACTOR 30-RELATED-RELATED"/>
    <property type="match status" value="1"/>
</dbReference>
<evidence type="ECO:0000256" key="6">
    <source>
        <dbReference type="SAM" id="MobiDB-lite"/>
    </source>
</evidence>
<feature type="compositionally biased region" description="Low complexity" evidence="6">
    <location>
        <begin position="40"/>
        <end position="51"/>
    </location>
</feature>
<evidence type="ECO:0000313" key="9">
    <source>
        <dbReference type="Proteomes" id="UP000827721"/>
    </source>
</evidence>
<evidence type="ECO:0000259" key="7">
    <source>
        <dbReference type="PROSITE" id="PS50811"/>
    </source>
</evidence>
<dbReference type="InterPro" id="IPR036576">
    <property type="entry name" value="WRKY_dom_sf"/>
</dbReference>
<feature type="compositionally biased region" description="Acidic residues" evidence="6">
    <location>
        <begin position="52"/>
        <end position="61"/>
    </location>
</feature>
<dbReference type="SMART" id="SM00774">
    <property type="entry name" value="WRKY"/>
    <property type="match status" value="1"/>
</dbReference>
<keyword evidence="2" id="KW-0805">Transcription regulation</keyword>
<dbReference type="InterPro" id="IPR044810">
    <property type="entry name" value="WRKY_plant"/>
</dbReference>
<sequence>MESPCSWPENSSSDRRKAIEELLKGRDLALELRRLLNKLSSSSSAENNNNNNDDDDDDDNNDGVLLLNQDLVPKILTSFTNTLSILKNSSGGGEYQSDEVVSQVQTNAPHLSWDTIGRKSEDSSGDSCKSTLIVKDKRGCYKRRKCSDSWTKDSSTLVDDGHAWRKYGQKVILNAKYPRNYFRCTHKHDQKCMATKQVQRIQEDPPLFRTNYYGQHTCKNLLKASQLFMDTRYHDNCPMISFCDKENNYIINNNSNSNNPFVSSFSSVKREYQDEQEIMPSHYDHHRHDLTHNNNQTESSDHCYILSPDDHHHHHQQQHLTTYDSGVVNSSSLSCTDMGVMVVDSVDNFDADDLFEFC</sequence>
<dbReference type="Pfam" id="PF03106">
    <property type="entry name" value="WRKY"/>
    <property type="match status" value="1"/>
</dbReference>
<dbReference type="PROSITE" id="PS50811">
    <property type="entry name" value="WRKY"/>
    <property type="match status" value="1"/>
</dbReference>
<evidence type="ECO:0000313" key="8">
    <source>
        <dbReference type="EMBL" id="KAH7554667.1"/>
    </source>
</evidence>
<dbReference type="EMBL" id="JAFEMO010000012">
    <property type="protein sequence ID" value="KAH7554667.1"/>
    <property type="molecule type" value="Genomic_DNA"/>
</dbReference>
<comment type="subcellular location">
    <subcellularLocation>
        <location evidence="1">Nucleus</location>
    </subcellularLocation>
</comment>
<keyword evidence="5" id="KW-0539">Nucleus</keyword>
<evidence type="ECO:0000256" key="1">
    <source>
        <dbReference type="ARBA" id="ARBA00004123"/>
    </source>
</evidence>
<dbReference type="Gene3D" id="2.20.25.80">
    <property type="entry name" value="WRKY domain"/>
    <property type="match status" value="1"/>
</dbReference>
<proteinExistence type="predicted"/>
<evidence type="ECO:0000256" key="3">
    <source>
        <dbReference type="ARBA" id="ARBA00023125"/>
    </source>
</evidence>
<dbReference type="InterPro" id="IPR003657">
    <property type="entry name" value="WRKY_dom"/>
</dbReference>
<organism evidence="8 9">
    <name type="scientific">Xanthoceras sorbifolium</name>
    <dbReference type="NCBI Taxonomy" id="99658"/>
    <lineage>
        <taxon>Eukaryota</taxon>
        <taxon>Viridiplantae</taxon>
        <taxon>Streptophyta</taxon>
        <taxon>Embryophyta</taxon>
        <taxon>Tracheophyta</taxon>
        <taxon>Spermatophyta</taxon>
        <taxon>Magnoliopsida</taxon>
        <taxon>eudicotyledons</taxon>
        <taxon>Gunneridae</taxon>
        <taxon>Pentapetalae</taxon>
        <taxon>rosids</taxon>
        <taxon>malvids</taxon>
        <taxon>Sapindales</taxon>
        <taxon>Sapindaceae</taxon>
        <taxon>Xanthoceroideae</taxon>
        <taxon>Xanthoceras</taxon>
    </lineage>
</organism>
<dbReference type="PANTHER" id="PTHR32096:SF146">
    <property type="entry name" value="WRKY TRANSCRIPTION FACTOR 19-RELATED"/>
    <property type="match status" value="1"/>
</dbReference>
<name>A0ABQ8HDV3_9ROSI</name>
<evidence type="ECO:0000256" key="5">
    <source>
        <dbReference type="ARBA" id="ARBA00023242"/>
    </source>
</evidence>
<evidence type="ECO:0000256" key="2">
    <source>
        <dbReference type="ARBA" id="ARBA00023015"/>
    </source>
</evidence>
<keyword evidence="9" id="KW-1185">Reference proteome</keyword>
<feature type="region of interest" description="Disordered" evidence="6">
    <location>
        <begin position="40"/>
        <end position="64"/>
    </location>
</feature>
<gene>
    <name evidence="8" type="ORF">JRO89_XS12G0254900</name>
</gene>
<accession>A0ABQ8HDV3</accession>
<dbReference type="SUPFAM" id="SSF118290">
    <property type="entry name" value="WRKY DNA-binding domain"/>
    <property type="match status" value="1"/>
</dbReference>